<evidence type="ECO:0008006" key="12">
    <source>
        <dbReference type="Google" id="ProtNLM"/>
    </source>
</evidence>
<dbReference type="Gene3D" id="2.20.25.240">
    <property type="match status" value="1"/>
</dbReference>
<keyword evidence="6" id="KW-0460">Magnesium</keyword>
<evidence type="ECO:0000256" key="5">
    <source>
        <dbReference type="ARBA" id="ARBA00022833"/>
    </source>
</evidence>
<dbReference type="AlphaFoldDB" id="A0A7R9HZ13"/>
<evidence type="ECO:0000313" key="11">
    <source>
        <dbReference type="EMBL" id="CAD7441427.1"/>
    </source>
</evidence>
<keyword evidence="3" id="KW-0479">Metal-binding</keyword>
<evidence type="ECO:0000256" key="2">
    <source>
        <dbReference type="ARBA" id="ARBA00022679"/>
    </source>
</evidence>
<evidence type="ECO:0000259" key="10">
    <source>
        <dbReference type="Pfam" id="PF10551"/>
    </source>
</evidence>
<proteinExistence type="predicted"/>
<dbReference type="InterPro" id="IPR000092">
    <property type="entry name" value="Polyprenyl_synt"/>
</dbReference>
<dbReference type="GO" id="GO:0004337">
    <property type="term" value="F:(2E,6E)-farnesyl diphosphate synthase activity"/>
    <property type="evidence" value="ECO:0007669"/>
    <property type="project" value="TreeGrafter"/>
</dbReference>
<dbReference type="GO" id="GO:0008270">
    <property type="term" value="F:zinc ion binding"/>
    <property type="evidence" value="ECO:0007669"/>
    <property type="project" value="UniProtKB-KW"/>
</dbReference>
<dbReference type="InterPro" id="IPR007588">
    <property type="entry name" value="Znf_FLYWCH"/>
</dbReference>
<evidence type="ECO:0000256" key="3">
    <source>
        <dbReference type="ARBA" id="ARBA00022723"/>
    </source>
</evidence>
<dbReference type="InterPro" id="IPR018289">
    <property type="entry name" value="MULE_transposase_dom"/>
</dbReference>
<dbReference type="EMBL" id="OD565310">
    <property type="protein sequence ID" value="CAD7441427.1"/>
    <property type="molecule type" value="Genomic_DNA"/>
</dbReference>
<reference evidence="11" key="1">
    <citation type="submission" date="2020-11" db="EMBL/GenBank/DDBJ databases">
        <authorList>
            <person name="Tran Van P."/>
        </authorList>
    </citation>
    <scope>NUCLEOTIDE SEQUENCE</scope>
</reference>
<protein>
    <recommendedName>
        <fullName evidence="12">FLYWCH-type domain-containing protein</fullName>
    </recommendedName>
</protein>
<feature type="domain" description="FLYWCH-type" evidence="9">
    <location>
        <begin position="254"/>
        <end position="314"/>
    </location>
</feature>
<dbReference type="GO" id="GO:0004161">
    <property type="term" value="F:dimethylallyltranstransferase activity"/>
    <property type="evidence" value="ECO:0007669"/>
    <property type="project" value="TreeGrafter"/>
</dbReference>
<evidence type="ECO:0000256" key="7">
    <source>
        <dbReference type="ARBA" id="ARBA00033740"/>
    </source>
</evidence>
<evidence type="ECO:0000256" key="6">
    <source>
        <dbReference type="ARBA" id="ARBA00022842"/>
    </source>
</evidence>
<feature type="region of interest" description="Disordered" evidence="8">
    <location>
        <begin position="14"/>
        <end position="41"/>
    </location>
</feature>
<keyword evidence="4" id="KW-0863">Zinc-finger</keyword>
<evidence type="ECO:0000256" key="4">
    <source>
        <dbReference type="ARBA" id="ARBA00022771"/>
    </source>
</evidence>
<evidence type="ECO:0000259" key="9">
    <source>
        <dbReference type="Pfam" id="PF04500"/>
    </source>
</evidence>
<dbReference type="InterPro" id="IPR039702">
    <property type="entry name" value="FPS1-like"/>
</dbReference>
<keyword evidence="5" id="KW-0862">Zinc</keyword>
<accession>A0A7R9HZ13</accession>
<sequence length="981" mass="112076">MRLGIGRFELGGSEPTFSWRESGKPFRNPPPSSPNRDSNLDLPVLGGRAQHDWREVRAQSLTLEVRAQFLTREAKVISIIQKVRAQSLTLEVRAQFLTREAKVISIIQKVRAQSLTLEVRAQFLTREAKVSSMIQEVRAQSLTLEFRAKSMTLEIRAQSLTLEVRAQSLTLEVRAQFLTREAKVISIIQKVRAQSLTLEVRAQFLTREAKVSSMIQEVRAQSLTLEFRAKSMTLEIRAQSLTLESKSIVMALKFVMSEKGRRKLLLDGHLYYKEKQVEERVYWKCERFQSVKCGARVITESDSIILSKRNEHNHLGDAAHVAAENLMANIRDTAKNTRDTPTCIMASVSSGASQSVVAKLPSVPNMKRTIRNIRMKANAGPAVPNFRRDIVFPDEYKLTVTGEEFLMYDSGPQDDRILIFSTRRNLQHLGRSKHWYADGTFKTVTPLFEQLYTIQGFEANNSIPLVYALLADKRQGTYSRLLRKVKELEPASSPQTFMTDFEMSMINAVKDEFPLTNHRGYCSLGRRPPIYAHQIWNCHDSVLQGLPKTNNNIGWHRGFQQHISASHPSIWKFVSAIKMEQSLNEVRIEQYISGQEPRQRKKYRNSMESKYLSKSVLGKAVAPSQLRSGAGKTDVLEFKKVLPKVVQDLTDSGSYLDVPAATKRLAKVRRLLDEQLVTLWTKIETRRGKPCWYLTPQTTPLVAINDANLLVTAIYQLLKTHFKNQPYYVDVIELFQDVSTIACLVCHKATMGQVIDIETRADKTLQQFTMERYKAITKYKTVYHTFQMPVSLALYMAGIQDIEIHRQAKTILMEMGQFYQVMADYMNCYMEGDEGFGARSGSDIEDGKCTWLAVVALQRASNQQKIHLQELDLKRECKEDKGIQLICKSHRCMPSATFLPGETMKDTTDTECYGSKDPAKISQVKELYDALGLPVTYKQYEEQTYDLLCTQIQQISRGLPHKLFFRFLDNVYVKNVTNEIN</sequence>
<dbReference type="GO" id="GO:0042811">
    <property type="term" value="P:pheromone biosynthetic process"/>
    <property type="evidence" value="ECO:0007669"/>
    <property type="project" value="UniProtKB-ARBA"/>
</dbReference>
<gene>
    <name evidence="11" type="ORF">TBIB3V08_LOCUS3895</name>
</gene>
<comment type="cofactor">
    <cofactor evidence="1">
        <name>Mg(2+)</name>
        <dbReference type="ChEBI" id="CHEBI:18420"/>
    </cofactor>
</comment>
<comment type="pathway">
    <text evidence="7">Pheromone biosynthesis.</text>
</comment>
<evidence type="ECO:0000256" key="1">
    <source>
        <dbReference type="ARBA" id="ARBA00001946"/>
    </source>
</evidence>
<dbReference type="Pfam" id="PF04500">
    <property type="entry name" value="FLYWCH"/>
    <property type="match status" value="1"/>
</dbReference>
<dbReference type="Gene3D" id="1.10.600.10">
    <property type="entry name" value="Farnesyl Diphosphate Synthase"/>
    <property type="match status" value="2"/>
</dbReference>
<dbReference type="Pfam" id="PF00348">
    <property type="entry name" value="polyprenyl_synt"/>
    <property type="match status" value="1"/>
</dbReference>
<feature type="domain" description="MULE transposase" evidence="10">
    <location>
        <begin position="435"/>
        <end position="519"/>
    </location>
</feature>
<keyword evidence="2" id="KW-0808">Transferase</keyword>
<name>A0A7R9HZ13_9NEOP</name>
<dbReference type="GO" id="GO:0045337">
    <property type="term" value="P:farnesyl diphosphate biosynthetic process"/>
    <property type="evidence" value="ECO:0007669"/>
    <property type="project" value="TreeGrafter"/>
</dbReference>
<dbReference type="Pfam" id="PF10551">
    <property type="entry name" value="MULE"/>
    <property type="match status" value="1"/>
</dbReference>
<dbReference type="GO" id="GO:0005737">
    <property type="term" value="C:cytoplasm"/>
    <property type="evidence" value="ECO:0007669"/>
    <property type="project" value="TreeGrafter"/>
</dbReference>
<dbReference type="PANTHER" id="PTHR11525">
    <property type="entry name" value="FARNESYL-PYROPHOSPHATE SYNTHETASE"/>
    <property type="match status" value="1"/>
</dbReference>
<dbReference type="InterPro" id="IPR008949">
    <property type="entry name" value="Isoprenoid_synthase_dom_sf"/>
</dbReference>
<evidence type="ECO:0000256" key="8">
    <source>
        <dbReference type="SAM" id="MobiDB-lite"/>
    </source>
</evidence>
<organism evidence="11">
    <name type="scientific">Timema bartmani</name>
    <dbReference type="NCBI Taxonomy" id="61472"/>
    <lineage>
        <taxon>Eukaryota</taxon>
        <taxon>Metazoa</taxon>
        <taxon>Ecdysozoa</taxon>
        <taxon>Arthropoda</taxon>
        <taxon>Hexapoda</taxon>
        <taxon>Insecta</taxon>
        <taxon>Pterygota</taxon>
        <taxon>Neoptera</taxon>
        <taxon>Polyneoptera</taxon>
        <taxon>Phasmatodea</taxon>
        <taxon>Timematodea</taxon>
        <taxon>Timematoidea</taxon>
        <taxon>Timematidae</taxon>
        <taxon>Timema</taxon>
    </lineage>
</organism>
<dbReference type="SUPFAM" id="SSF48576">
    <property type="entry name" value="Terpenoid synthases"/>
    <property type="match status" value="1"/>
</dbReference>
<dbReference type="PANTHER" id="PTHR11525:SF0">
    <property type="entry name" value="FARNESYL PYROPHOSPHATE SYNTHASE"/>
    <property type="match status" value="1"/>
</dbReference>